<dbReference type="AlphaFoldDB" id="A0A3Q9C7H7"/>
<dbReference type="SUPFAM" id="SSF52540">
    <property type="entry name" value="P-loop containing nucleoside triphosphate hydrolases"/>
    <property type="match status" value="1"/>
</dbReference>
<feature type="repeat" description="TPR" evidence="1">
    <location>
        <begin position="544"/>
        <end position="577"/>
    </location>
</feature>
<evidence type="ECO:0000313" key="4">
    <source>
        <dbReference type="Proteomes" id="UP000280197"/>
    </source>
</evidence>
<evidence type="ECO:0000313" key="3">
    <source>
        <dbReference type="EMBL" id="AZP22677.1"/>
    </source>
</evidence>
<dbReference type="PANTHER" id="PTHR47691:SF3">
    <property type="entry name" value="HTH-TYPE TRANSCRIPTIONAL REGULATOR RV0890C-RELATED"/>
    <property type="match status" value="1"/>
</dbReference>
<dbReference type="InterPro" id="IPR019734">
    <property type="entry name" value="TPR_rpt"/>
</dbReference>
<dbReference type="Gene3D" id="1.25.40.10">
    <property type="entry name" value="Tetratricopeptide repeat domain"/>
    <property type="match status" value="2"/>
</dbReference>
<name>A0A3Q9C7H7_9ACTN</name>
<dbReference type="SMART" id="SM00028">
    <property type="entry name" value="TPR"/>
    <property type="match status" value="4"/>
</dbReference>
<dbReference type="SUPFAM" id="SSF47413">
    <property type="entry name" value="lambda repressor-like DNA-binding domains"/>
    <property type="match status" value="1"/>
</dbReference>
<dbReference type="EMBL" id="CP034463">
    <property type="protein sequence ID" value="AZP22677.1"/>
    <property type="molecule type" value="Genomic_DNA"/>
</dbReference>
<dbReference type="InterPro" id="IPR010982">
    <property type="entry name" value="Lambda_DNA-bd_dom_sf"/>
</dbReference>
<dbReference type="InterPro" id="IPR011990">
    <property type="entry name" value="TPR-like_helical_dom_sf"/>
</dbReference>
<feature type="domain" description="HTH cro/C1-type" evidence="2">
    <location>
        <begin position="9"/>
        <end position="64"/>
    </location>
</feature>
<evidence type="ECO:0000259" key="2">
    <source>
        <dbReference type="PROSITE" id="PS50943"/>
    </source>
</evidence>
<accession>A0A3Q9C7H7</accession>
<dbReference type="PROSITE" id="PS50943">
    <property type="entry name" value="HTH_CROC1"/>
    <property type="match status" value="1"/>
</dbReference>
<keyword evidence="1" id="KW-0802">TPR repeat</keyword>
<dbReference type="PANTHER" id="PTHR47691">
    <property type="entry name" value="REGULATOR-RELATED"/>
    <property type="match status" value="1"/>
</dbReference>
<proteinExistence type="predicted"/>
<dbReference type="CDD" id="cd00093">
    <property type="entry name" value="HTH_XRE"/>
    <property type="match status" value="1"/>
</dbReference>
<dbReference type="PROSITE" id="PS50005">
    <property type="entry name" value="TPR"/>
    <property type="match status" value="1"/>
</dbReference>
<dbReference type="Gene3D" id="3.40.50.300">
    <property type="entry name" value="P-loop containing nucleotide triphosphate hydrolases"/>
    <property type="match status" value="1"/>
</dbReference>
<dbReference type="SUPFAM" id="SSF48452">
    <property type="entry name" value="TPR-like"/>
    <property type="match status" value="1"/>
</dbReference>
<reference evidence="3 4" key="1">
    <citation type="submission" date="2018-12" db="EMBL/GenBank/DDBJ databases">
        <authorList>
            <person name="Li K."/>
        </authorList>
    </citation>
    <scope>NUCLEOTIDE SEQUENCE [LARGE SCALE GENOMIC DNA]</scope>
    <source>
        <strain evidence="4">CR22</strain>
    </source>
</reference>
<protein>
    <submittedName>
        <fullName evidence="3">Tetratricopeptide repeat protein</fullName>
    </submittedName>
</protein>
<dbReference type="KEGG" id="saqu:EJC51_45515"/>
<organism evidence="3 4">
    <name type="scientific">Streptomyces aquilus</name>
    <dbReference type="NCBI Taxonomy" id="2548456"/>
    <lineage>
        <taxon>Bacteria</taxon>
        <taxon>Bacillati</taxon>
        <taxon>Actinomycetota</taxon>
        <taxon>Actinomycetes</taxon>
        <taxon>Kitasatosporales</taxon>
        <taxon>Streptomycetaceae</taxon>
        <taxon>Streptomyces</taxon>
    </lineage>
</organism>
<dbReference type="SMART" id="SM00530">
    <property type="entry name" value="HTH_XRE"/>
    <property type="match status" value="1"/>
</dbReference>
<keyword evidence="4" id="KW-1185">Reference proteome</keyword>
<dbReference type="GO" id="GO:0043531">
    <property type="term" value="F:ADP binding"/>
    <property type="evidence" value="ECO:0007669"/>
    <property type="project" value="InterPro"/>
</dbReference>
<dbReference type="RefSeq" id="WP_126276478.1">
    <property type="nucleotide sequence ID" value="NZ_CP034463.1"/>
</dbReference>
<gene>
    <name evidence="3" type="ORF">EJC51_45515</name>
</gene>
<dbReference type="Pfam" id="PF13424">
    <property type="entry name" value="TPR_12"/>
    <property type="match status" value="1"/>
</dbReference>
<dbReference type="Gene3D" id="1.10.260.40">
    <property type="entry name" value="lambda repressor-like DNA-binding domains"/>
    <property type="match status" value="1"/>
</dbReference>
<dbReference type="InterPro" id="IPR027417">
    <property type="entry name" value="P-loop_NTPase"/>
</dbReference>
<sequence>MEDHFGASVRRFRLRAGLTQEALAERSGVSVSTIRGMETGKRRNPQLASLRRVAAELGLRPAEQDDLLAAAGVSEPPVVPVPRQLPAPPAPFVGRDHELARLDAALGPRADAQQGPRSGPAAPVAVCAIAGAGGVGKSWLALHWAHRNAHRFPDGQLFVDLRGFSPDSDPMDPAVAVRGFLDALGVEPDRVPIAAHAQAALFRSLVADRRMLLVLDNAADSAQITPLLPGGDSSTVLVSSRNRLPGLITGHGAHHVSLDMLTDTEARELLAARLGPARIDAEAAAVDELVRLCGGFPLALSIIAGRAHTDPHLPLADLADELREDTLDVLDDADPAASLPAVLSCSHRALTGAEAEVFGLLAVAPGPDIALAAAGSLTGLGRRRTRALLRRLEQTSLIAQDAGGRYRMHDLIRRYATTAHHLPAGTRGAALRRVLGFYLHTAYAAARLLDSHRTPVELAPPPPGCHPQALADIPAAMDWFEGEHRNLLAAQGAAVAAAEHRTAWQLAWTLYDFHYRRGHRHDQLAVWRIAADSAARLPDPGAQIITQRLLGRAHVVLGHHEEAIEALHRALDLSQQQNDRALQAQAHYTLASIWPDDRRALEHARRALDLYRGLDQPIAEANALNAVGWYAARLGRHDTGREHCQAALALYLDHQDVNGQAQTLDSLGYIDHHSGRHHAAVEHYRQAIGLYRDLDNTYEAADTLGRLGHPHAALGHHDQARAVWREARDLYRRQGRDLEAEHVEQLLNGLAGQDDADSGR</sequence>
<evidence type="ECO:0000256" key="1">
    <source>
        <dbReference type="PROSITE-ProRule" id="PRU00339"/>
    </source>
</evidence>
<dbReference type="Proteomes" id="UP000280197">
    <property type="component" value="Chromosome"/>
</dbReference>
<dbReference type="GO" id="GO:0003677">
    <property type="term" value="F:DNA binding"/>
    <property type="evidence" value="ECO:0007669"/>
    <property type="project" value="InterPro"/>
</dbReference>
<dbReference type="Pfam" id="PF01381">
    <property type="entry name" value="HTH_3"/>
    <property type="match status" value="1"/>
</dbReference>
<dbReference type="InterPro" id="IPR001387">
    <property type="entry name" value="Cro/C1-type_HTH"/>
</dbReference>
<dbReference type="PRINTS" id="PR00364">
    <property type="entry name" value="DISEASERSIST"/>
</dbReference>